<accession>A0A9P1GXG7</accession>
<proteinExistence type="predicted"/>
<organism evidence="2 3">
    <name type="scientific">Parascedosporium putredinis</name>
    <dbReference type="NCBI Taxonomy" id="1442378"/>
    <lineage>
        <taxon>Eukaryota</taxon>
        <taxon>Fungi</taxon>
        <taxon>Dikarya</taxon>
        <taxon>Ascomycota</taxon>
        <taxon>Pezizomycotina</taxon>
        <taxon>Sordariomycetes</taxon>
        <taxon>Hypocreomycetidae</taxon>
        <taxon>Microascales</taxon>
        <taxon>Microascaceae</taxon>
        <taxon>Parascedosporium</taxon>
    </lineage>
</organism>
<protein>
    <submittedName>
        <fullName evidence="2">Uncharacterized protein</fullName>
    </submittedName>
</protein>
<keyword evidence="1" id="KW-0472">Membrane</keyword>
<reference evidence="2" key="1">
    <citation type="submission" date="2022-11" db="EMBL/GenBank/DDBJ databases">
        <authorList>
            <person name="Scott C."/>
            <person name="Bruce N."/>
        </authorList>
    </citation>
    <scope>NUCLEOTIDE SEQUENCE</scope>
</reference>
<name>A0A9P1GXG7_9PEZI</name>
<gene>
    <name evidence="2" type="ORF">PPNO1_LOCUS1901</name>
</gene>
<feature type="transmembrane region" description="Helical" evidence="1">
    <location>
        <begin position="59"/>
        <end position="77"/>
    </location>
</feature>
<evidence type="ECO:0000313" key="2">
    <source>
        <dbReference type="EMBL" id="CAI4212133.1"/>
    </source>
</evidence>
<dbReference type="AlphaFoldDB" id="A0A9P1GXG7"/>
<evidence type="ECO:0000256" key="1">
    <source>
        <dbReference type="SAM" id="Phobius"/>
    </source>
</evidence>
<keyword evidence="1" id="KW-0812">Transmembrane</keyword>
<dbReference type="EMBL" id="CALLCH030000003">
    <property type="protein sequence ID" value="CAI4212133.1"/>
    <property type="molecule type" value="Genomic_DNA"/>
</dbReference>
<keyword evidence="1" id="KW-1133">Transmembrane helix</keyword>
<sequence length="112" mass="11659">MASENAVNYALRVIKPILDGRASAADVKPEAEKRYVQSLQGALQKTGPSRGRQASRATVWWIVGMVAAIGWALSAASEGGMAAGTVSRVRWIVSSPQTDSTALVSKLSSGGS</sequence>
<dbReference type="OrthoDB" id="74360at2759"/>
<evidence type="ECO:0000313" key="3">
    <source>
        <dbReference type="Proteomes" id="UP000838763"/>
    </source>
</evidence>
<dbReference type="Proteomes" id="UP000838763">
    <property type="component" value="Unassembled WGS sequence"/>
</dbReference>
<comment type="caution">
    <text evidence="2">The sequence shown here is derived from an EMBL/GenBank/DDBJ whole genome shotgun (WGS) entry which is preliminary data.</text>
</comment>
<keyword evidence="3" id="KW-1185">Reference proteome</keyword>